<protein>
    <submittedName>
        <fullName evidence="1">Uncharacterized protein</fullName>
    </submittedName>
</protein>
<dbReference type="Proteomes" id="UP001055811">
    <property type="component" value="Linkage Group LG01"/>
</dbReference>
<comment type="caution">
    <text evidence="1">The sequence shown here is derived from an EMBL/GenBank/DDBJ whole genome shotgun (WGS) entry which is preliminary data.</text>
</comment>
<sequence>MVGLRLRNGNYRDEAVGLLRNLINVLGDAIKNGYLIVIIAEDIEQEALATLFVYKLKGALKIAALKALGFGERKKQYLDDIAILIGGTVIRDEVGLTLDKVDSSVLGMRLKLFMARIIQQLLVMEVHKWRW</sequence>
<dbReference type="EMBL" id="CM042009">
    <property type="protein sequence ID" value="KAI3787907.1"/>
    <property type="molecule type" value="Genomic_DNA"/>
</dbReference>
<reference evidence="1 2" key="2">
    <citation type="journal article" date="2022" name="Mol. Ecol. Resour.">
        <title>The genomes of chicory, endive, great burdock and yacon provide insights into Asteraceae paleo-polyploidization history and plant inulin production.</title>
        <authorList>
            <person name="Fan W."/>
            <person name="Wang S."/>
            <person name="Wang H."/>
            <person name="Wang A."/>
            <person name="Jiang F."/>
            <person name="Liu H."/>
            <person name="Zhao H."/>
            <person name="Xu D."/>
            <person name="Zhang Y."/>
        </authorList>
    </citation>
    <scope>NUCLEOTIDE SEQUENCE [LARGE SCALE GENOMIC DNA]</scope>
    <source>
        <strain evidence="2">cv. Punajuju</strain>
        <tissue evidence="1">Leaves</tissue>
    </source>
</reference>
<accession>A0ACB9GX26</accession>
<gene>
    <name evidence="1" type="ORF">L2E82_00413</name>
</gene>
<evidence type="ECO:0000313" key="1">
    <source>
        <dbReference type="EMBL" id="KAI3787907.1"/>
    </source>
</evidence>
<organism evidence="1 2">
    <name type="scientific">Cichorium intybus</name>
    <name type="common">Chicory</name>
    <dbReference type="NCBI Taxonomy" id="13427"/>
    <lineage>
        <taxon>Eukaryota</taxon>
        <taxon>Viridiplantae</taxon>
        <taxon>Streptophyta</taxon>
        <taxon>Embryophyta</taxon>
        <taxon>Tracheophyta</taxon>
        <taxon>Spermatophyta</taxon>
        <taxon>Magnoliopsida</taxon>
        <taxon>eudicotyledons</taxon>
        <taxon>Gunneridae</taxon>
        <taxon>Pentapetalae</taxon>
        <taxon>asterids</taxon>
        <taxon>campanulids</taxon>
        <taxon>Asterales</taxon>
        <taxon>Asteraceae</taxon>
        <taxon>Cichorioideae</taxon>
        <taxon>Cichorieae</taxon>
        <taxon>Cichoriinae</taxon>
        <taxon>Cichorium</taxon>
    </lineage>
</organism>
<name>A0ACB9GX26_CICIN</name>
<evidence type="ECO:0000313" key="2">
    <source>
        <dbReference type="Proteomes" id="UP001055811"/>
    </source>
</evidence>
<reference evidence="2" key="1">
    <citation type="journal article" date="2022" name="Mol. Ecol. Resour.">
        <title>The genomes of chicory, endive, great burdock and yacon provide insights into Asteraceae palaeo-polyploidization history and plant inulin production.</title>
        <authorList>
            <person name="Fan W."/>
            <person name="Wang S."/>
            <person name="Wang H."/>
            <person name="Wang A."/>
            <person name="Jiang F."/>
            <person name="Liu H."/>
            <person name="Zhao H."/>
            <person name="Xu D."/>
            <person name="Zhang Y."/>
        </authorList>
    </citation>
    <scope>NUCLEOTIDE SEQUENCE [LARGE SCALE GENOMIC DNA]</scope>
    <source>
        <strain evidence="2">cv. Punajuju</strain>
    </source>
</reference>
<keyword evidence="2" id="KW-1185">Reference proteome</keyword>
<proteinExistence type="predicted"/>